<dbReference type="GO" id="GO:1990904">
    <property type="term" value="C:ribonucleoprotein complex"/>
    <property type="evidence" value="ECO:0007669"/>
    <property type="project" value="UniProtKB-KW"/>
</dbReference>
<accession>A0A2T0FP46</accession>
<evidence type="ECO:0000313" key="6">
    <source>
        <dbReference type="EMBL" id="PRT56760.1"/>
    </source>
</evidence>
<evidence type="ECO:0000259" key="5">
    <source>
        <dbReference type="Pfam" id="PF01281"/>
    </source>
</evidence>
<dbReference type="Gene3D" id="3.40.5.10">
    <property type="entry name" value="Ribosomal protein L9, N-terminal domain"/>
    <property type="match status" value="1"/>
</dbReference>
<gene>
    <name evidence="6" type="ORF">B9G98_04380</name>
</gene>
<evidence type="ECO:0000256" key="2">
    <source>
        <dbReference type="ARBA" id="ARBA00022980"/>
    </source>
</evidence>
<evidence type="ECO:0000256" key="1">
    <source>
        <dbReference type="ARBA" id="ARBA00010605"/>
    </source>
</evidence>
<dbReference type="InterPro" id="IPR020070">
    <property type="entry name" value="Ribosomal_bL9_N"/>
</dbReference>
<sequence>MLLVLRRGVSTRAKKIPVQLLKDWPRLGKRGEVVEVSEGMMRNKLHANNGAAYVLKGQPLRMPLYTRSQVEASSPKVKAQAAEPKQEITAEAHVEAPKKEKPSAIDFLKFPGSKPTESAAEQTTAEPSKEESEIKTFEWENEIVANISKNRRS</sequence>
<feature type="compositionally biased region" description="Basic and acidic residues" evidence="4">
    <location>
        <begin position="127"/>
        <end position="137"/>
    </location>
</feature>
<dbReference type="GeneID" id="36518128"/>
<dbReference type="Proteomes" id="UP000238350">
    <property type="component" value="Unassembled WGS sequence"/>
</dbReference>
<dbReference type="OrthoDB" id="5555409at2759"/>
<dbReference type="PANTHER" id="PTHR21368">
    <property type="entry name" value="50S RIBOSOMAL PROTEIN L9"/>
    <property type="match status" value="1"/>
</dbReference>
<dbReference type="InterPro" id="IPR036935">
    <property type="entry name" value="Ribosomal_bL9_N_sf"/>
</dbReference>
<proteinExistence type="inferred from homology"/>
<comment type="similarity">
    <text evidence="1">Belongs to the bacterial ribosomal protein bL9 family.</text>
</comment>
<dbReference type="RefSeq" id="XP_024666705.1">
    <property type="nucleotide sequence ID" value="XM_024810937.1"/>
</dbReference>
<reference evidence="6 7" key="1">
    <citation type="submission" date="2017-04" db="EMBL/GenBank/DDBJ databases">
        <title>Genome sequencing of [Candida] sorbophila.</title>
        <authorList>
            <person name="Ahn J.O."/>
        </authorList>
    </citation>
    <scope>NUCLEOTIDE SEQUENCE [LARGE SCALE GENOMIC DNA]</scope>
    <source>
        <strain evidence="6 7">DS02</strain>
    </source>
</reference>
<evidence type="ECO:0000256" key="4">
    <source>
        <dbReference type="SAM" id="MobiDB-lite"/>
    </source>
</evidence>
<evidence type="ECO:0000313" key="7">
    <source>
        <dbReference type="Proteomes" id="UP000238350"/>
    </source>
</evidence>
<dbReference type="SUPFAM" id="SSF55658">
    <property type="entry name" value="L9 N-domain-like"/>
    <property type="match status" value="1"/>
</dbReference>
<evidence type="ECO:0000256" key="3">
    <source>
        <dbReference type="ARBA" id="ARBA00023274"/>
    </source>
</evidence>
<dbReference type="GO" id="GO:0003735">
    <property type="term" value="F:structural constituent of ribosome"/>
    <property type="evidence" value="ECO:0007669"/>
    <property type="project" value="InterPro"/>
</dbReference>
<protein>
    <recommendedName>
        <fullName evidence="5">Ribosomal protein L9 domain-containing protein</fullName>
    </recommendedName>
</protein>
<keyword evidence="2" id="KW-0689">Ribosomal protein</keyword>
<feature type="compositionally biased region" description="Basic and acidic residues" evidence="4">
    <location>
        <begin position="84"/>
        <end position="103"/>
    </location>
</feature>
<dbReference type="EMBL" id="NDIQ01000022">
    <property type="protein sequence ID" value="PRT56760.1"/>
    <property type="molecule type" value="Genomic_DNA"/>
</dbReference>
<feature type="region of interest" description="Disordered" evidence="4">
    <location>
        <begin position="75"/>
        <end position="137"/>
    </location>
</feature>
<organism evidence="6 7">
    <name type="scientific">Wickerhamiella sorbophila</name>
    <dbReference type="NCBI Taxonomy" id="45607"/>
    <lineage>
        <taxon>Eukaryota</taxon>
        <taxon>Fungi</taxon>
        <taxon>Dikarya</taxon>
        <taxon>Ascomycota</taxon>
        <taxon>Saccharomycotina</taxon>
        <taxon>Dipodascomycetes</taxon>
        <taxon>Dipodascales</taxon>
        <taxon>Trichomonascaceae</taxon>
        <taxon>Wickerhamiella</taxon>
    </lineage>
</organism>
<dbReference type="Pfam" id="PF01281">
    <property type="entry name" value="Ribosomal_L9_N"/>
    <property type="match status" value="1"/>
</dbReference>
<dbReference type="GO" id="GO:0005840">
    <property type="term" value="C:ribosome"/>
    <property type="evidence" value="ECO:0007669"/>
    <property type="project" value="UniProtKB-KW"/>
</dbReference>
<keyword evidence="3" id="KW-0687">Ribonucleoprotein</keyword>
<dbReference type="InterPro" id="IPR009027">
    <property type="entry name" value="Ribosomal_bL9/RNase_H1_N"/>
</dbReference>
<feature type="domain" description="Ribosomal protein L9" evidence="5">
    <location>
        <begin position="17"/>
        <end position="54"/>
    </location>
</feature>
<dbReference type="GO" id="GO:0006412">
    <property type="term" value="P:translation"/>
    <property type="evidence" value="ECO:0007669"/>
    <property type="project" value="InterPro"/>
</dbReference>
<keyword evidence="7" id="KW-1185">Reference proteome</keyword>
<dbReference type="AlphaFoldDB" id="A0A2T0FP46"/>
<dbReference type="InterPro" id="IPR000244">
    <property type="entry name" value="Ribosomal_bL9"/>
</dbReference>
<name>A0A2T0FP46_9ASCO</name>
<comment type="caution">
    <text evidence="6">The sequence shown here is derived from an EMBL/GenBank/DDBJ whole genome shotgun (WGS) entry which is preliminary data.</text>
</comment>
<feature type="compositionally biased region" description="Polar residues" evidence="4">
    <location>
        <begin position="115"/>
        <end position="126"/>
    </location>
</feature>